<keyword evidence="4" id="KW-1185">Reference proteome</keyword>
<sequence>MNATTTALVGATGGAGTTRLCVEFAALLAREGEDVCVLDAAYATQGLAQYVTGRIDPDVTALCTEERPLADGLADPFFDAPGRVAFCPAFAPFERVARAKTPDAAREFERLVGEAAERFDRVLLDVPPVAANQSVAAVTTADRRVLVTPDTRRGADALPRMAGRLRDVDAPAEFELSNRGGRVVERADAHVPAGPTGVADAPAVFDDEAFATGVAEATEVVFEVEVEREESGLLDGLL</sequence>
<dbReference type="PANTHER" id="PTHR43384">
    <property type="entry name" value="SEPTUM SITE-DETERMINING PROTEIN MIND HOMOLOG, CHLOROPLASTIC-RELATED"/>
    <property type="match status" value="1"/>
</dbReference>
<dbReference type="GO" id="GO:0005524">
    <property type="term" value="F:ATP binding"/>
    <property type="evidence" value="ECO:0007669"/>
    <property type="project" value="UniProtKB-KW"/>
</dbReference>
<dbReference type="InterPro" id="IPR050625">
    <property type="entry name" value="ParA/MinD_ATPase"/>
</dbReference>
<dbReference type="PANTHER" id="PTHR43384:SF6">
    <property type="entry name" value="SEPTUM SITE-DETERMINING PROTEIN MIND HOMOLOG, CHLOROPLASTIC"/>
    <property type="match status" value="1"/>
</dbReference>
<keyword evidence="1" id="KW-0547">Nucleotide-binding</keyword>
<dbReference type="GO" id="GO:0016887">
    <property type="term" value="F:ATP hydrolysis activity"/>
    <property type="evidence" value="ECO:0007669"/>
    <property type="project" value="TreeGrafter"/>
</dbReference>
<evidence type="ECO:0000313" key="3">
    <source>
        <dbReference type="EMBL" id="UWM53999.1"/>
    </source>
</evidence>
<protein>
    <submittedName>
        <fullName evidence="3">ParA family protein</fullName>
    </submittedName>
</protein>
<organism evidence="3 4">
    <name type="scientific">Salinirubellus salinus</name>
    <dbReference type="NCBI Taxonomy" id="1364945"/>
    <lineage>
        <taxon>Archaea</taxon>
        <taxon>Methanobacteriati</taxon>
        <taxon>Methanobacteriota</taxon>
        <taxon>Stenosarchaea group</taxon>
        <taxon>Halobacteria</taxon>
        <taxon>Halobacteriales</taxon>
        <taxon>Natronomonadaceae</taxon>
        <taxon>Salinirubellus</taxon>
    </lineage>
</organism>
<evidence type="ECO:0000313" key="4">
    <source>
        <dbReference type="Proteomes" id="UP001057580"/>
    </source>
</evidence>
<dbReference type="AlphaFoldDB" id="A0A9E7R1K2"/>
<dbReference type="GO" id="GO:0005829">
    <property type="term" value="C:cytosol"/>
    <property type="evidence" value="ECO:0007669"/>
    <property type="project" value="TreeGrafter"/>
</dbReference>
<dbReference type="GeneID" id="74944352"/>
<dbReference type="InterPro" id="IPR027417">
    <property type="entry name" value="P-loop_NTPase"/>
</dbReference>
<dbReference type="EMBL" id="CP104003">
    <property type="protein sequence ID" value="UWM53999.1"/>
    <property type="molecule type" value="Genomic_DNA"/>
</dbReference>
<proteinExistence type="predicted"/>
<dbReference type="GO" id="GO:0051782">
    <property type="term" value="P:negative regulation of cell division"/>
    <property type="evidence" value="ECO:0007669"/>
    <property type="project" value="TreeGrafter"/>
</dbReference>
<reference evidence="3" key="1">
    <citation type="submission" date="2022-09" db="EMBL/GenBank/DDBJ databases">
        <title>Diverse halophilic archaea isolated from saline environments.</title>
        <authorList>
            <person name="Cui H.-L."/>
        </authorList>
    </citation>
    <scope>NUCLEOTIDE SEQUENCE</scope>
    <source>
        <strain evidence="3">ZS-35-S2</strain>
    </source>
</reference>
<dbReference type="Proteomes" id="UP001057580">
    <property type="component" value="Chromosome"/>
</dbReference>
<accession>A0A9E7R1K2</accession>
<dbReference type="RefSeq" id="WP_260592993.1">
    <property type="nucleotide sequence ID" value="NZ_CP104003.1"/>
</dbReference>
<dbReference type="SUPFAM" id="SSF52540">
    <property type="entry name" value="P-loop containing nucleoside triphosphate hydrolases"/>
    <property type="match status" value="1"/>
</dbReference>
<dbReference type="GO" id="GO:0009898">
    <property type="term" value="C:cytoplasmic side of plasma membrane"/>
    <property type="evidence" value="ECO:0007669"/>
    <property type="project" value="TreeGrafter"/>
</dbReference>
<dbReference type="Gene3D" id="3.40.50.300">
    <property type="entry name" value="P-loop containing nucleotide triphosphate hydrolases"/>
    <property type="match status" value="1"/>
</dbReference>
<gene>
    <name evidence="3" type="ORF">N0B31_17980</name>
</gene>
<name>A0A9E7R1K2_9EURY</name>
<evidence type="ECO:0000256" key="2">
    <source>
        <dbReference type="ARBA" id="ARBA00022840"/>
    </source>
</evidence>
<evidence type="ECO:0000256" key="1">
    <source>
        <dbReference type="ARBA" id="ARBA00022741"/>
    </source>
</evidence>
<dbReference type="KEGG" id="ssai:N0B31_17980"/>
<keyword evidence="2" id="KW-0067">ATP-binding</keyword>